<dbReference type="AlphaFoldDB" id="A0A9Q3H822"/>
<feature type="region of interest" description="Disordered" evidence="1">
    <location>
        <begin position="92"/>
        <end position="124"/>
    </location>
</feature>
<feature type="compositionally biased region" description="Polar residues" evidence="1">
    <location>
        <begin position="395"/>
        <end position="415"/>
    </location>
</feature>
<accession>A0A9Q3H822</accession>
<keyword evidence="3" id="KW-1185">Reference proteome</keyword>
<dbReference type="Proteomes" id="UP000765509">
    <property type="component" value="Unassembled WGS sequence"/>
</dbReference>
<feature type="region of interest" description="Disordered" evidence="1">
    <location>
        <begin position="389"/>
        <end position="415"/>
    </location>
</feature>
<evidence type="ECO:0000256" key="1">
    <source>
        <dbReference type="SAM" id="MobiDB-lite"/>
    </source>
</evidence>
<evidence type="ECO:0000313" key="3">
    <source>
        <dbReference type="Proteomes" id="UP000765509"/>
    </source>
</evidence>
<proteinExistence type="predicted"/>
<reference evidence="2" key="1">
    <citation type="submission" date="2021-03" db="EMBL/GenBank/DDBJ databases">
        <title>Draft genome sequence of rust myrtle Austropuccinia psidii MF-1, a brazilian biotype.</title>
        <authorList>
            <person name="Quecine M.C."/>
            <person name="Pachon D.M.R."/>
            <person name="Bonatelli M.L."/>
            <person name="Correr F.H."/>
            <person name="Franceschini L.M."/>
            <person name="Leite T.F."/>
            <person name="Margarido G.R.A."/>
            <person name="Almeida C.A."/>
            <person name="Ferrarezi J.A."/>
            <person name="Labate C.A."/>
        </authorList>
    </citation>
    <scope>NUCLEOTIDE SEQUENCE</scope>
    <source>
        <strain evidence="2">MF-1</strain>
    </source>
</reference>
<dbReference type="EMBL" id="AVOT02012694">
    <property type="protein sequence ID" value="MBW0494697.1"/>
    <property type="molecule type" value="Genomic_DNA"/>
</dbReference>
<feature type="compositionally biased region" description="Low complexity" evidence="1">
    <location>
        <begin position="107"/>
        <end position="124"/>
    </location>
</feature>
<feature type="region of interest" description="Disordered" evidence="1">
    <location>
        <begin position="351"/>
        <end position="376"/>
    </location>
</feature>
<sequence length="415" mass="45328">MSSENYLGLEKLDLETSTFFQKFLSASPENFTYTQMNDLLDTSFLNNGPVTTVSYCKAPPTVLEGGFYSTLTRPHLHDSRLPNNPQNLFGLGDMTSFDGTAPSHPNQSMSLDNLSRSSQSSTTSPFLNELPQYFDGCLPTQSNSECFGFNVEDPSSWDFPQNTTWSTYSGINKQYKENDTLSSQQSLACYCNDIASYNWAQFGPISNVAGPSSMGNSNTSGVICPQSYENPIALQTSSVTLPNYSSHQEAFQTPKERLEVGSSNSAALLDSNASATNGRCMPFVTNAGVRWDMTNFKELGANEFEGMISSNGSIGFLSSKTPAAPLYQNTELFQTAHVTFLDTSQCTNHQKNLGEKETLDSTPLKRKRKAEDGEVDSGSLALAALRATKKKVGTSDKSVQTSKLSHYCTHSSEDD</sequence>
<protein>
    <submittedName>
        <fullName evidence="2">Uncharacterized protein</fullName>
    </submittedName>
</protein>
<organism evidence="2 3">
    <name type="scientific">Austropuccinia psidii MF-1</name>
    <dbReference type="NCBI Taxonomy" id="1389203"/>
    <lineage>
        <taxon>Eukaryota</taxon>
        <taxon>Fungi</taxon>
        <taxon>Dikarya</taxon>
        <taxon>Basidiomycota</taxon>
        <taxon>Pucciniomycotina</taxon>
        <taxon>Pucciniomycetes</taxon>
        <taxon>Pucciniales</taxon>
        <taxon>Sphaerophragmiaceae</taxon>
        <taxon>Austropuccinia</taxon>
    </lineage>
</organism>
<evidence type="ECO:0000313" key="2">
    <source>
        <dbReference type="EMBL" id="MBW0494697.1"/>
    </source>
</evidence>
<comment type="caution">
    <text evidence="2">The sequence shown here is derived from an EMBL/GenBank/DDBJ whole genome shotgun (WGS) entry which is preliminary data.</text>
</comment>
<gene>
    <name evidence="2" type="ORF">O181_034412</name>
</gene>
<name>A0A9Q3H822_9BASI</name>